<organism evidence="1 2">
    <name type="scientific">Photorhabdus australis subsp. thailandensis</name>
    <dbReference type="NCBI Taxonomy" id="2805096"/>
    <lineage>
        <taxon>Bacteria</taxon>
        <taxon>Pseudomonadati</taxon>
        <taxon>Pseudomonadota</taxon>
        <taxon>Gammaproteobacteria</taxon>
        <taxon>Enterobacterales</taxon>
        <taxon>Morganellaceae</taxon>
        <taxon>Photorhabdus</taxon>
    </lineage>
</organism>
<evidence type="ECO:0000313" key="1">
    <source>
        <dbReference type="EMBL" id="OCQ50885.1"/>
    </source>
</evidence>
<evidence type="ECO:0000313" key="2">
    <source>
        <dbReference type="Proteomes" id="UP000093476"/>
    </source>
</evidence>
<protein>
    <submittedName>
        <fullName evidence="1">Uncharacterized protein</fullName>
    </submittedName>
</protein>
<reference evidence="1 2" key="1">
    <citation type="submission" date="2015-12" db="EMBL/GenBank/DDBJ databases">
        <title>Genome comparisons provide insights into the role of secondary metabolites in the pathogenic phase of the Photorhabdus life cycle.</title>
        <authorList>
            <person name="Tobias N.J."/>
            <person name="Mishra B."/>
            <person name="Gupta D.K."/>
            <person name="Thines M."/>
            <person name="Stinear T.P."/>
            <person name="Bode H.B."/>
        </authorList>
    </citation>
    <scope>NUCLEOTIDE SEQUENCE [LARGE SCALE GENOMIC DNA]</scope>
    <source>
        <strain evidence="1 2">PB68.1</strain>
    </source>
</reference>
<gene>
    <name evidence="1" type="ORF">Ppb6_03983</name>
</gene>
<name>A0A1C0TYZ5_9GAMM</name>
<proteinExistence type="predicted"/>
<dbReference type="PATRIC" id="fig|286156.4.peg.4582"/>
<dbReference type="Proteomes" id="UP000093476">
    <property type="component" value="Unassembled WGS sequence"/>
</dbReference>
<dbReference type="RefSeq" id="WP_065824535.1">
    <property type="nucleotide sequence ID" value="NZ_CAWMQZ010000187.1"/>
</dbReference>
<sequence>MHVINFSIKIKENLTKNFNILCDTVYFFLKEINKCDKYITALYAQGETVKEALQHKIIDITGVIHPEADKLIGDKLPYAEGLWNGNLDKGLSMMIMGEVDKSESDILISAEEHIEIYNKNNLVNFIRSAANKYVLQYFSVYFTCTGFGNKVFPNRPAVGWMIYLPVHIEEGYLNIAEDVIPVSTELNTGTIIVSKNEYHCLDKADQQASNDLEIILADLGILPLYSEMK</sequence>
<dbReference type="AlphaFoldDB" id="A0A1C0TYZ5"/>
<comment type="caution">
    <text evidence="1">The sequence shown here is derived from an EMBL/GenBank/DDBJ whole genome shotgun (WGS) entry which is preliminary data.</text>
</comment>
<accession>A0A1C0TYZ5</accession>
<dbReference type="EMBL" id="LOMY01000187">
    <property type="protein sequence ID" value="OCQ50885.1"/>
    <property type="molecule type" value="Genomic_DNA"/>
</dbReference>
<keyword evidence="2" id="KW-1185">Reference proteome</keyword>
<dbReference type="STRING" id="286156.Ppb6_03983"/>